<comment type="caution">
    <text evidence="1">The sequence shown here is derived from an EMBL/GenBank/DDBJ whole genome shotgun (WGS) entry which is preliminary data.</text>
</comment>
<gene>
    <name evidence="1" type="ORF">DKT69_18140</name>
</gene>
<dbReference type="AlphaFoldDB" id="A0A317DJV0"/>
<dbReference type="RefSeq" id="WP_109802719.1">
    <property type="nucleotide sequence ID" value="NZ_QGKS01000249.1"/>
</dbReference>
<reference evidence="1 2" key="1">
    <citation type="submission" date="2018-05" db="EMBL/GenBank/DDBJ databases">
        <title>Micromonosporas from Atacama Desert.</title>
        <authorList>
            <person name="Carro L."/>
            <person name="Golinska P."/>
            <person name="Klenk H.-P."/>
            <person name="Goodfellow M."/>
        </authorList>
    </citation>
    <scope>NUCLEOTIDE SEQUENCE [LARGE SCALE GENOMIC DNA]</scope>
    <source>
        <strain evidence="1 2">4G51</strain>
    </source>
</reference>
<sequence length="286" mass="31589">MIYYDCSDDSSLFAQVCLDPRDAARVARTSRAWLQQGWDGLFGEVSRAVAAKDPDAAASLIVCSTERDPIRAVRRSGKRWAAALERIDENPVVVAASVHTAEKRLSYAAIRLEVTRVLDNNPWVRLVIRAMLGAAFDPAVEYDRWVDFLTEVLADADPAYGEINKDVGDEGSTELDKSLRRDSDVSLKQSRQVLRGYSWVTVVPGELVERLGGADAIESAGAVAEVRRLAAGGVLLRATRTPEEYDDLAMQRLFRMLAPVLPPGQPRDLPGWPTKHQVVYEDAAMH</sequence>
<dbReference type="EMBL" id="QGKS01000249">
    <property type="protein sequence ID" value="PWR14026.1"/>
    <property type="molecule type" value="Genomic_DNA"/>
</dbReference>
<evidence type="ECO:0000313" key="2">
    <source>
        <dbReference type="Proteomes" id="UP000246050"/>
    </source>
</evidence>
<dbReference type="OrthoDB" id="3811887at2"/>
<dbReference type="Proteomes" id="UP000246050">
    <property type="component" value="Unassembled WGS sequence"/>
</dbReference>
<organism evidence="1 2">
    <name type="scientific">Micromonospora sicca</name>
    <dbReference type="NCBI Taxonomy" id="2202420"/>
    <lineage>
        <taxon>Bacteria</taxon>
        <taxon>Bacillati</taxon>
        <taxon>Actinomycetota</taxon>
        <taxon>Actinomycetes</taxon>
        <taxon>Micromonosporales</taxon>
        <taxon>Micromonosporaceae</taxon>
        <taxon>Micromonospora</taxon>
    </lineage>
</organism>
<proteinExistence type="predicted"/>
<accession>A0A317DJV0</accession>
<protein>
    <submittedName>
        <fullName evidence="1">Uncharacterized protein</fullName>
    </submittedName>
</protein>
<name>A0A317DJV0_9ACTN</name>
<evidence type="ECO:0000313" key="1">
    <source>
        <dbReference type="EMBL" id="PWR14026.1"/>
    </source>
</evidence>